<dbReference type="SUPFAM" id="SSF55874">
    <property type="entry name" value="ATPase domain of HSP90 chaperone/DNA topoisomerase II/histidine kinase"/>
    <property type="match status" value="1"/>
</dbReference>
<dbReference type="InterPro" id="IPR036890">
    <property type="entry name" value="HATPase_C_sf"/>
</dbReference>
<keyword evidence="1" id="KW-0723">Serine/threonine-protein kinase</keyword>
<feature type="domain" description="Histidine kinase/HSP90-like ATPase" evidence="2">
    <location>
        <begin position="4"/>
        <end position="107"/>
    </location>
</feature>
<keyword evidence="1" id="KW-0808">Transferase</keyword>
<dbReference type="RefSeq" id="WP_282517262.1">
    <property type="nucleotide sequence ID" value="NZ_JASCIR010000080.1"/>
</dbReference>
<dbReference type="GO" id="GO:0005524">
    <property type="term" value="F:ATP binding"/>
    <property type="evidence" value="ECO:0007669"/>
    <property type="project" value="UniProtKB-KW"/>
</dbReference>
<keyword evidence="3" id="KW-0067">ATP-binding</keyword>
<keyword evidence="4" id="KW-1185">Reference proteome</keyword>
<organism evidence="3 4">
    <name type="scientific">Streptomyces solicavernae</name>
    <dbReference type="NCBI Taxonomy" id="3043614"/>
    <lineage>
        <taxon>Bacteria</taxon>
        <taxon>Bacillati</taxon>
        <taxon>Actinomycetota</taxon>
        <taxon>Actinomycetes</taxon>
        <taxon>Kitasatosporales</taxon>
        <taxon>Streptomycetaceae</taxon>
        <taxon>Streptomyces</taxon>
    </lineage>
</organism>
<dbReference type="InterPro" id="IPR050267">
    <property type="entry name" value="Anti-sigma-factor_SerPK"/>
</dbReference>
<dbReference type="PANTHER" id="PTHR35526:SF3">
    <property type="entry name" value="ANTI-SIGMA-F FACTOR RSBW"/>
    <property type="match status" value="1"/>
</dbReference>
<dbReference type="Gene3D" id="3.30.565.10">
    <property type="entry name" value="Histidine kinase-like ATPase, C-terminal domain"/>
    <property type="match status" value="1"/>
</dbReference>
<evidence type="ECO:0000313" key="3">
    <source>
        <dbReference type="EMBL" id="MDI3390775.1"/>
    </source>
</evidence>
<protein>
    <submittedName>
        <fullName evidence="3">ATP-binding protein</fullName>
    </submittedName>
</protein>
<evidence type="ECO:0000259" key="2">
    <source>
        <dbReference type="Pfam" id="PF13581"/>
    </source>
</evidence>
<proteinExistence type="predicted"/>
<dbReference type="CDD" id="cd16936">
    <property type="entry name" value="HATPase_RsbW-like"/>
    <property type="match status" value="1"/>
</dbReference>
<dbReference type="Pfam" id="PF13581">
    <property type="entry name" value="HATPase_c_2"/>
    <property type="match status" value="1"/>
</dbReference>
<keyword evidence="3" id="KW-0547">Nucleotide-binding</keyword>
<evidence type="ECO:0000256" key="1">
    <source>
        <dbReference type="ARBA" id="ARBA00022527"/>
    </source>
</evidence>
<accession>A0ABT6S260</accession>
<sequence>HFRRILRTFLTSWQMHELCDAAELALTELVANVIRHVPENPHTTIQILRHARVLRVEVTDHSPNPLRPGTPSPLTETGRGLLLIEAVTDRWGTQPAPAGATGNTVWFECEAKPDRGGAGVPSGSTA</sequence>
<name>A0ABT6S260_9ACTN</name>
<reference evidence="3 4" key="1">
    <citation type="submission" date="2023-05" db="EMBL/GenBank/DDBJ databases">
        <title>Draft genome sequence of Streptomyces sp. B-S-A8 isolated from a cave soil in Thailand.</title>
        <authorList>
            <person name="Chamroensaksri N."/>
            <person name="Muangham S."/>
        </authorList>
    </citation>
    <scope>NUCLEOTIDE SEQUENCE [LARGE SCALE GENOMIC DNA]</scope>
    <source>
        <strain evidence="3 4">B-S-A8</strain>
    </source>
</reference>
<keyword evidence="1" id="KW-0418">Kinase</keyword>
<evidence type="ECO:0000313" key="4">
    <source>
        <dbReference type="Proteomes" id="UP001224661"/>
    </source>
</evidence>
<dbReference type="PANTHER" id="PTHR35526">
    <property type="entry name" value="ANTI-SIGMA-F FACTOR RSBW-RELATED"/>
    <property type="match status" value="1"/>
</dbReference>
<dbReference type="Proteomes" id="UP001224661">
    <property type="component" value="Unassembled WGS sequence"/>
</dbReference>
<comment type="caution">
    <text evidence="3">The sequence shown here is derived from an EMBL/GenBank/DDBJ whole genome shotgun (WGS) entry which is preliminary data.</text>
</comment>
<gene>
    <name evidence="3" type="ORF">QIS99_31980</name>
</gene>
<dbReference type="EMBL" id="JASCIR010000080">
    <property type="protein sequence ID" value="MDI3390775.1"/>
    <property type="molecule type" value="Genomic_DNA"/>
</dbReference>
<dbReference type="InterPro" id="IPR003594">
    <property type="entry name" value="HATPase_dom"/>
</dbReference>
<feature type="non-terminal residue" evidence="3">
    <location>
        <position position="1"/>
    </location>
</feature>